<dbReference type="GO" id="GO:0003676">
    <property type="term" value="F:nucleic acid binding"/>
    <property type="evidence" value="ECO:0007669"/>
    <property type="project" value="InterPro"/>
</dbReference>
<dbReference type="EC" id="2.1.1.171" evidence="3 8"/>
<dbReference type="PANTHER" id="PTHR43542:SF1">
    <property type="entry name" value="METHYLTRANSFERASE"/>
    <property type="match status" value="1"/>
</dbReference>
<dbReference type="PROSITE" id="PS00092">
    <property type="entry name" value="N6_MTASE"/>
    <property type="match status" value="1"/>
</dbReference>
<accession>J3YSU8</accession>
<keyword evidence="10" id="KW-1185">Reference proteome</keyword>
<dbReference type="InterPro" id="IPR004398">
    <property type="entry name" value="RNA_MeTrfase_RsmD"/>
</dbReference>
<keyword evidence="8" id="KW-0698">rRNA processing</keyword>
<dbReference type="AlphaFoldDB" id="J3YSU8"/>
<dbReference type="Pfam" id="PF03602">
    <property type="entry name" value="Cons_hypoth95"/>
    <property type="match status" value="1"/>
</dbReference>
<dbReference type="SUPFAM" id="SSF53335">
    <property type="entry name" value="S-adenosyl-L-methionine-dependent methyltransferases"/>
    <property type="match status" value="1"/>
</dbReference>
<dbReference type="RefSeq" id="WP_014888680.1">
    <property type="nucleotide sequence ID" value="NC_018420.1"/>
</dbReference>
<protein>
    <recommendedName>
        <fullName evidence="4 8">Ribosomal RNA small subunit methyltransferase D</fullName>
        <ecNumber evidence="3 8">2.1.1.171</ecNumber>
    </recommendedName>
</protein>
<dbReference type="PANTHER" id="PTHR43542">
    <property type="entry name" value="METHYLTRANSFERASE"/>
    <property type="match status" value="1"/>
</dbReference>
<evidence type="ECO:0000256" key="8">
    <source>
        <dbReference type="PIRNR" id="PIRNR004553"/>
    </source>
</evidence>
<keyword evidence="8" id="KW-0949">S-adenosyl-L-methionine</keyword>
<reference evidence="9 10" key="1">
    <citation type="journal article" date="2012" name="Mol. Biol. Evol.">
        <title>Genome reduction and co-evolution between the primary and secondary bacterial symbionts of psyllids.</title>
        <authorList>
            <person name="Sloan D.B."/>
            <person name="Moran N.A."/>
        </authorList>
    </citation>
    <scope>NUCLEOTIDE SEQUENCE [LARGE SCALE GENOMIC DNA]</scope>
    <source>
        <strain evidence="9">Hcub_S</strain>
    </source>
</reference>
<dbReference type="InterPro" id="IPR002052">
    <property type="entry name" value="DNA_methylase_N6_adenine_CS"/>
</dbReference>
<dbReference type="EMBL" id="CP003547">
    <property type="protein sequence ID" value="AFP85383.1"/>
    <property type="molecule type" value="Genomic_DNA"/>
</dbReference>
<evidence type="ECO:0000256" key="6">
    <source>
        <dbReference type="ARBA" id="ARBA00022679"/>
    </source>
</evidence>
<dbReference type="Gene3D" id="3.40.50.150">
    <property type="entry name" value="Vaccinia Virus protein VP39"/>
    <property type="match status" value="1"/>
</dbReference>
<dbReference type="HOGENOM" id="CLU_075826_2_2_6"/>
<dbReference type="PIRSF" id="PIRSF004553">
    <property type="entry name" value="CHP00095"/>
    <property type="match status" value="1"/>
</dbReference>
<comment type="function">
    <text evidence="1 8">Specifically methylates the guanine in position 966 of 16S rRNA in the assembled 30S particle.</text>
</comment>
<organism evidence="9 10">
    <name type="scientific">secondary endosymbiont of Heteropsylla cubana</name>
    <dbReference type="NCBI Taxonomy" id="134287"/>
    <lineage>
        <taxon>Bacteria</taxon>
        <taxon>Pseudomonadati</taxon>
        <taxon>Pseudomonadota</taxon>
        <taxon>Gammaproteobacteria</taxon>
        <taxon>Enterobacterales</taxon>
        <taxon>Enterobacteriaceae</taxon>
        <taxon>aphid secondary symbionts</taxon>
    </lineage>
</organism>
<dbReference type="KEGG" id="sehc:A35E_00060"/>
<dbReference type="Proteomes" id="UP000003937">
    <property type="component" value="Chromosome"/>
</dbReference>
<evidence type="ECO:0000256" key="7">
    <source>
        <dbReference type="ARBA" id="ARBA00048326"/>
    </source>
</evidence>
<dbReference type="PATRIC" id="fig|134287.3.peg.57"/>
<keyword evidence="6 8" id="KW-0808">Transferase</keyword>
<dbReference type="GO" id="GO:0052913">
    <property type="term" value="F:16S rRNA (guanine(966)-N(2))-methyltransferase activity"/>
    <property type="evidence" value="ECO:0007669"/>
    <property type="project" value="UniProtKB-EC"/>
</dbReference>
<dbReference type="InterPro" id="IPR029063">
    <property type="entry name" value="SAM-dependent_MTases_sf"/>
</dbReference>
<gene>
    <name evidence="9" type="ORF">A35E_00060</name>
</gene>
<evidence type="ECO:0000256" key="2">
    <source>
        <dbReference type="ARBA" id="ARBA00005269"/>
    </source>
</evidence>
<dbReference type="NCBIfam" id="TIGR00095">
    <property type="entry name" value="16S rRNA (guanine(966)-N(2))-methyltransferase RsmD"/>
    <property type="match status" value="1"/>
</dbReference>
<sequence length="200" mass="23070">MFYFNNKIRIIGGCWRGRKILVSDIPTVRPTPSRVRETVFNWLSPVIKDARCLDCFAGSGALGFEAMSRSAGRVTLLEKNSRISALISHNLQKLQGNKAEVITTDALFWLAQPGIVFDIVFIDPPFRSKMINPTLDILEKYGRLSKHAWIYIETEIENSSLIVPSNWQLHRRKIAGKVLYRLYVRNDYRKLKQVIPMYLK</sequence>
<name>J3YSU8_9ENTR</name>
<evidence type="ECO:0000313" key="10">
    <source>
        <dbReference type="Proteomes" id="UP000003937"/>
    </source>
</evidence>
<proteinExistence type="inferred from homology"/>
<dbReference type="CDD" id="cd02440">
    <property type="entry name" value="AdoMet_MTases"/>
    <property type="match status" value="1"/>
</dbReference>
<evidence type="ECO:0000256" key="1">
    <source>
        <dbReference type="ARBA" id="ARBA00002649"/>
    </source>
</evidence>
<evidence type="ECO:0000256" key="4">
    <source>
        <dbReference type="ARBA" id="ARBA00013682"/>
    </source>
</evidence>
<evidence type="ECO:0000313" key="9">
    <source>
        <dbReference type="EMBL" id="AFP85383.1"/>
    </source>
</evidence>
<comment type="catalytic activity">
    <reaction evidence="7 8">
        <text>guanosine(966) in 16S rRNA + S-adenosyl-L-methionine = N(2)-methylguanosine(966) in 16S rRNA + S-adenosyl-L-homocysteine + H(+)</text>
        <dbReference type="Rhea" id="RHEA:23548"/>
        <dbReference type="Rhea" id="RHEA-COMP:10211"/>
        <dbReference type="Rhea" id="RHEA-COMP:10212"/>
        <dbReference type="ChEBI" id="CHEBI:15378"/>
        <dbReference type="ChEBI" id="CHEBI:57856"/>
        <dbReference type="ChEBI" id="CHEBI:59789"/>
        <dbReference type="ChEBI" id="CHEBI:74269"/>
        <dbReference type="ChEBI" id="CHEBI:74481"/>
        <dbReference type="EC" id="2.1.1.171"/>
    </reaction>
</comment>
<comment type="similarity">
    <text evidence="2 8">Belongs to the methyltransferase superfamily. RsmD family.</text>
</comment>
<evidence type="ECO:0000256" key="5">
    <source>
        <dbReference type="ARBA" id="ARBA00022603"/>
    </source>
</evidence>
<keyword evidence="5 8" id="KW-0489">Methyltransferase</keyword>
<evidence type="ECO:0000256" key="3">
    <source>
        <dbReference type="ARBA" id="ARBA00012141"/>
    </source>
</evidence>
<dbReference type="STRING" id="134287.A35E_00060"/>